<evidence type="ECO:0000256" key="7">
    <source>
        <dbReference type="ARBA" id="ARBA00022989"/>
    </source>
</evidence>
<keyword evidence="4" id="KW-0813">Transport</keyword>
<dbReference type="GO" id="GO:0046677">
    <property type="term" value="P:response to antibiotic"/>
    <property type="evidence" value="ECO:0007669"/>
    <property type="project" value="UniProtKB-KW"/>
</dbReference>
<dbReference type="EMBL" id="SMBP01000016">
    <property type="protein sequence ID" value="TCU57760.1"/>
    <property type="molecule type" value="Genomic_DNA"/>
</dbReference>
<dbReference type="InterPro" id="IPR045070">
    <property type="entry name" value="MATE_MepA-like"/>
</dbReference>
<evidence type="ECO:0000256" key="9">
    <source>
        <dbReference type="ARBA" id="ARBA00023251"/>
    </source>
</evidence>
<keyword evidence="9" id="KW-0046">Antibiotic resistance</keyword>
<evidence type="ECO:0000256" key="3">
    <source>
        <dbReference type="ARBA" id="ARBA00022106"/>
    </source>
</evidence>
<dbReference type="InterPro" id="IPR051327">
    <property type="entry name" value="MATE_MepA_subfamily"/>
</dbReference>
<keyword evidence="12" id="KW-1185">Reference proteome</keyword>
<feature type="transmembrane region" description="Helical" evidence="10">
    <location>
        <begin position="421"/>
        <end position="445"/>
    </location>
</feature>
<dbReference type="InterPro" id="IPR002528">
    <property type="entry name" value="MATE_fam"/>
</dbReference>
<keyword evidence="7 10" id="KW-1133">Transmembrane helix</keyword>
<dbReference type="RefSeq" id="WP_132225206.1">
    <property type="nucleotide sequence ID" value="NZ_JANKBG010000015.1"/>
</dbReference>
<feature type="transmembrane region" description="Helical" evidence="10">
    <location>
        <begin position="198"/>
        <end position="218"/>
    </location>
</feature>
<feature type="transmembrane region" description="Helical" evidence="10">
    <location>
        <begin position="238"/>
        <end position="254"/>
    </location>
</feature>
<evidence type="ECO:0000313" key="11">
    <source>
        <dbReference type="EMBL" id="TCU57760.1"/>
    </source>
</evidence>
<dbReference type="PIRSF" id="PIRSF006603">
    <property type="entry name" value="DinF"/>
    <property type="match status" value="1"/>
</dbReference>
<evidence type="ECO:0000256" key="5">
    <source>
        <dbReference type="ARBA" id="ARBA00022475"/>
    </source>
</evidence>
<feature type="transmembrane region" description="Helical" evidence="10">
    <location>
        <begin position="50"/>
        <end position="76"/>
    </location>
</feature>
<sequence>MKAAQEVDLGKEAVKKLFFMLAIPAILSQLVNALYNMVDRMYIGHIADVGATALTGVGVCFPIIMIISAFAQLVGTGGAPRASIFMGRGDDKSAEKILGNCFTSLLLCSIILTIVVIVFQKPLLLAFGASENTLPYAQQYMFIYALGTLFVQMTLGMNAFISAQGFSKISMLTVVIGAIINIVLDPILMFVLKLGVQGAALATVLSQGISCVWVLCFLNGSKTRLHLHKANMRIQTKILLPCIALGTAPFIMQATESLLVLCFNSSLLRYGGDLAVGAMTILSSLMQFAMLPLSGFTQGAQPIISYNYGANQAKRVKQAFRILMISCLSYAAIMWLICMAVPQLPTAVFTSDVALSDITIWAIRIYMAGSILMGAQIACQQTFIALGNAKTSAFLALFRKILVLIPLIYLLPMFFTDKVFAVFLAEPIADTLAVMTTVILFVRYFRNLLQDMEAKETHSYEECDALNEYHESME</sequence>
<dbReference type="PANTHER" id="PTHR43823">
    <property type="entry name" value="SPORULATION PROTEIN YKVU"/>
    <property type="match status" value="1"/>
</dbReference>
<dbReference type="Pfam" id="PF01554">
    <property type="entry name" value="MatE"/>
    <property type="match status" value="2"/>
</dbReference>
<dbReference type="Proteomes" id="UP000295773">
    <property type="component" value="Unassembled WGS sequence"/>
</dbReference>
<accession>A0A4R3T8C9</accession>
<dbReference type="CDD" id="cd13143">
    <property type="entry name" value="MATE_MepA_like"/>
    <property type="match status" value="1"/>
</dbReference>
<evidence type="ECO:0000256" key="1">
    <source>
        <dbReference type="ARBA" id="ARBA00004651"/>
    </source>
</evidence>
<evidence type="ECO:0000256" key="8">
    <source>
        <dbReference type="ARBA" id="ARBA00023136"/>
    </source>
</evidence>
<feature type="transmembrane region" description="Helical" evidence="10">
    <location>
        <begin position="97"/>
        <end position="119"/>
    </location>
</feature>
<dbReference type="GO" id="GO:0015297">
    <property type="term" value="F:antiporter activity"/>
    <property type="evidence" value="ECO:0007669"/>
    <property type="project" value="InterPro"/>
</dbReference>
<feature type="transmembrane region" description="Helical" evidence="10">
    <location>
        <begin position="172"/>
        <end position="192"/>
    </location>
</feature>
<dbReference type="AlphaFoldDB" id="A0A4R3T8C9"/>
<dbReference type="GO" id="GO:0042910">
    <property type="term" value="F:xenobiotic transmembrane transporter activity"/>
    <property type="evidence" value="ECO:0007669"/>
    <property type="project" value="InterPro"/>
</dbReference>
<comment type="subcellular location">
    <subcellularLocation>
        <location evidence="1">Cell membrane</location>
        <topology evidence="1">Multi-pass membrane protein</topology>
    </subcellularLocation>
</comment>
<comment type="caution">
    <text evidence="11">The sequence shown here is derived from an EMBL/GenBank/DDBJ whole genome shotgun (WGS) entry which is preliminary data.</text>
</comment>
<evidence type="ECO:0000256" key="10">
    <source>
        <dbReference type="SAM" id="Phobius"/>
    </source>
</evidence>
<dbReference type="NCBIfam" id="TIGR00797">
    <property type="entry name" value="matE"/>
    <property type="match status" value="1"/>
</dbReference>
<evidence type="ECO:0000313" key="12">
    <source>
        <dbReference type="Proteomes" id="UP000295773"/>
    </source>
</evidence>
<feature type="transmembrane region" description="Helical" evidence="10">
    <location>
        <begin position="17"/>
        <end position="38"/>
    </location>
</feature>
<keyword evidence="8 10" id="KW-0472">Membrane</keyword>
<feature type="transmembrane region" description="Helical" evidence="10">
    <location>
        <begin position="365"/>
        <end position="386"/>
    </location>
</feature>
<comment type="similarity">
    <text evidence="2">Belongs to the multi antimicrobial extrusion (MATE) (TC 2.A.66.1) family. MepA subfamily.</text>
</comment>
<organism evidence="11 12">
    <name type="scientific">Longicatena caecimuris</name>
    <dbReference type="NCBI Taxonomy" id="1796635"/>
    <lineage>
        <taxon>Bacteria</taxon>
        <taxon>Bacillati</taxon>
        <taxon>Bacillota</taxon>
        <taxon>Erysipelotrichia</taxon>
        <taxon>Erysipelotrichales</taxon>
        <taxon>Erysipelotrichaceae</taxon>
        <taxon>Longicatena</taxon>
    </lineage>
</organism>
<feature type="transmembrane region" description="Helical" evidence="10">
    <location>
        <begin position="322"/>
        <end position="345"/>
    </location>
</feature>
<feature type="transmembrane region" description="Helical" evidence="10">
    <location>
        <begin position="139"/>
        <end position="160"/>
    </location>
</feature>
<protein>
    <recommendedName>
        <fullName evidence="3">Multidrug export protein MepA</fullName>
    </recommendedName>
</protein>
<evidence type="ECO:0000256" key="4">
    <source>
        <dbReference type="ARBA" id="ARBA00022448"/>
    </source>
</evidence>
<gene>
    <name evidence="11" type="ORF">EDD61_11675</name>
</gene>
<dbReference type="InterPro" id="IPR048279">
    <property type="entry name" value="MdtK-like"/>
</dbReference>
<keyword evidence="6 10" id="KW-0812">Transmembrane</keyword>
<feature type="transmembrane region" description="Helical" evidence="10">
    <location>
        <begin position="393"/>
        <end position="415"/>
    </location>
</feature>
<feature type="transmembrane region" description="Helical" evidence="10">
    <location>
        <begin position="274"/>
        <end position="293"/>
    </location>
</feature>
<reference evidence="11 12" key="1">
    <citation type="submission" date="2019-03" db="EMBL/GenBank/DDBJ databases">
        <title>Genomic Encyclopedia of Type Strains, Phase IV (KMG-IV): sequencing the most valuable type-strain genomes for metagenomic binning, comparative biology and taxonomic classification.</title>
        <authorList>
            <person name="Goeker M."/>
        </authorList>
    </citation>
    <scope>NUCLEOTIDE SEQUENCE [LARGE SCALE GENOMIC DNA]</scope>
    <source>
        <strain evidence="11 12">DSM 29481</strain>
    </source>
</reference>
<dbReference type="GO" id="GO:0005886">
    <property type="term" value="C:plasma membrane"/>
    <property type="evidence" value="ECO:0007669"/>
    <property type="project" value="UniProtKB-SubCell"/>
</dbReference>
<evidence type="ECO:0000256" key="2">
    <source>
        <dbReference type="ARBA" id="ARBA00008417"/>
    </source>
</evidence>
<proteinExistence type="inferred from homology"/>
<evidence type="ECO:0000256" key="6">
    <source>
        <dbReference type="ARBA" id="ARBA00022692"/>
    </source>
</evidence>
<dbReference type="PANTHER" id="PTHR43823:SF3">
    <property type="entry name" value="MULTIDRUG EXPORT PROTEIN MEPA"/>
    <property type="match status" value="1"/>
</dbReference>
<name>A0A4R3T8C9_9FIRM</name>
<keyword evidence="5" id="KW-1003">Cell membrane</keyword>